<dbReference type="Proteomes" id="UP000188268">
    <property type="component" value="Unassembled WGS sequence"/>
</dbReference>
<dbReference type="Gramene" id="OMO59045">
    <property type="protein sequence ID" value="OMO59045"/>
    <property type="gene ID" value="CCACVL1_25143"/>
</dbReference>
<dbReference type="AlphaFoldDB" id="A0A1R3GLR5"/>
<feature type="region of interest" description="Disordered" evidence="1">
    <location>
        <begin position="1"/>
        <end position="32"/>
    </location>
</feature>
<name>A0A1R3GLR5_COCAP</name>
<protein>
    <submittedName>
        <fullName evidence="2">Uncharacterized protein</fullName>
    </submittedName>
</protein>
<evidence type="ECO:0000256" key="1">
    <source>
        <dbReference type="SAM" id="MobiDB-lite"/>
    </source>
</evidence>
<comment type="caution">
    <text evidence="2">The sequence shown here is derived from an EMBL/GenBank/DDBJ whole genome shotgun (WGS) entry which is preliminary data.</text>
</comment>
<dbReference type="OrthoDB" id="997697at2759"/>
<reference evidence="2 3" key="1">
    <citation type="submission" date="2013-09" db="EMBL/GenBank/DDBJ databases">
        <title>Corchorus capsularis genome sequencing.</title>
        <authorList>
            <person name="Alam M."/>
            <person name="Haque M.S."/>
            <person name="Islam M.S."/>
            <person name="Emdad E.M."/>
            <person name="Islam M.M."/>
            <person name="Ahmed B."/>
            <person name="Halim A."/>
            <person name="Hossen Q.M.M."/>
            <person name="Hossain M.Z."/>
            <person name="Ahmed R."/>
            <person name="Khan M.M."/>
            <person name="Islam R."/>
            <person name="Rashid M.M."/>
            <person name="Khan S.A."/>
            <person name="Rahman M.S."/>
            <person name="Alam M."/>
        </authorList>
    </citation>
    <scope>NUCLEOTIDE SEQUENCE [LARGE SCALE GENOMIC DNA]</scope>
    <source>
        <strain evidence="3">cv. CVL-1</strain>
        <tissue evidence="2">Whole seedling</tissue>
    </source>
</reference>
<dbReference type="OMA" id="MEMREEK"/>
<keyword evidence="3" id="KW-1185">Reference proteome</keyword>
<evidence type="ECO:0000313" key="3">
    <source>
        <dbReference type="Proteomes" id="UP000188268"/>
    </source>
</evidence>
<accession>A0A1R3GLR5</accession>
<organism evidence="2 3">
    <name type="scientific">Corchorus capsularis</name>
    <name type="common">Jute</name>
    <dbReference type="NCBI Taxonomy" id="210143"/>
    <lineage>
        <taxon>Eukaryota</taxon>
        <taxon>Viridiplantae</taxon>
        <taxon>Streptophyta</taxon>
        <taxon>Embryophyta</taxon>
        <taxon>Tracheophyta</taxon>
        <taxon>Spermatophyta</taxon>
        <taxon>Magnoliopsida</taxon>
        <taxon>eudicotyledons</taxon>
        <taxon>Gunneridae</taxon>
        <taxon>Pentapetalae</taxon>
        <taxon>rosids</taxon>
        <taxon>malvids</taxon>
        <taxon>Malvales</taxon>
        <taxon>Malvaceae</taxon>
        <taxon>Grewioideae</taxon>
        <taxon>Apeibeae</taxon>
        <taxon>Corchorus</taxon>
    </lineage>
</organism>
<gene>
    <name evidence="2" type="ORF">CCACVL1_25143</name>
</gene>
<sequence>MEIYEREEGYMTPRRPTQTAAAAPPCPPAPRKKRAVYVKREPPKDGFFMPPDLEAFFSVVVPIRTEACV</sequence>
<feature type="compositionally biased region" description="Low complexity" evidence="1">
    <location>
        <begin position="12"/>
        <end position="23"/>
    </location>
</feature>
<evidence type="ECO:0000313" key="2">
    <source>
        <dbReference type="EMBL" id="OMO59045.1"/>
    </source>
</evidence>
<proteinExistence type="predicted"/>
<dbReference type="EMBL" id="AWWV01014040">
    <property type="protein sequence ID" value="OMO59045.1"/>
    <property type="molecule type" value="Genomic_DNA"/>
</dbReference>